<dbReference type="Proteomes" id="UP000886687">
    <property type="component" value="Unassembled WGS sequence"/>
</dbReference>
<proteinExistence type="predicted"/>
<dbReference type="Gene3D" id="3.40.630.30">
    <property type="match status" value="1"/>
</dbReference>
<dbReference type="InterPro" id="IPR016181">
    <property type="entry name" value="Acyl_CoA_acyltransferase"/>
</dbReference>
<sequence>MLYNPPPISSTNKSDDEEVNKSPSNYSVEVIKTYNDFKQLECIWNELLSDSPTDTYFMRWEWISNWWDIYAQSSDELNIIVVRDNDTIVCIAPFFTRKKYLFKFYPFKVLMFLGTQDTSQGDVCSVYSDLIYRTDNLDKDKLFGLVLEQVVNRIDCDKFYFSRVDVNSASIEYLLNTFNDRGLERYTKQVLFSPYINLPDNWDAYMQSISASMRYKIRREQRKFERNFKNISFRKTADHNGLSSDYATLVNLHQSWWGSRGVVGSFSDRNFHDFHKIMTRTMLDNDHLDLSFIENDGESLAAIYLIKYEGKIYYYQSGISEANRNVALGYIMHAYCIEDAIDSEFTEYDFLPDSDFNSYKTKYTKIYKDVEVVYFYNNRLLAIHEKSFRILRKLYKRLFRSKQNQTEDQSV</sequence>
<dbReference type="SUPFAM" id="SSF55729">
    <property type="entry name" value="Acyl-CoA N-acyltransferases (Nat)"/>
    <property type="match status" value="1"/>
</dbReference>
<evidence type="ECO:0000313" key="4">
    <source>
        <dbReference type="Proteomes" id="UP000886687"/>
    </source>
</evidence>
<dbReference type="AlphaFoldDB" id="A0A9E4K4J2"/>
<dbReference type="Pfam" id="PF13480">
    <property type="entry name" value="Acetyltransf_6"/>
    <property type="match status" value="1"/>
</dbReference>
<gene>
    <name evidence="3" type="ORF">JAZ04_07555</name>
</gene>
<feature type="domain" description="BioF2-like acetyltransferase" evidence="2">
    <location>
        <begin position="212"/>
        <end position="360"/>
    </location>
</feature>
<reference evidence="3" key="1">
    <citation type="journal article" date="2021" name="Proc. Natl. Acad. Sci. U.S.A.">
        <title>Global biogeography of chemosynthetic symbionts reveals both localized and globally distributed symbiont groups. .</title>
        <authorList>
            <person name="Osvatic J.T."/>
            <person name="Wilkins L.G.E."/>
            <person name="Leibrecht L."/>
            <person name="Leray M."/>
            <person name="Zauner S."/>
            <person name="Polzin J."/>
            <person name="Camacho Y."/>
            <person name="Gros O."/>
            <person name="van Gils J.A."/>
            <person name="Eisen J.A."/>
            <person name="Petersen J.M."/>
            <person name="Yuen B."/>
        </authorList>
    </citation>
    <scope>NUCLEOTIDE SEQUENCE</scope>
    <source>
        <strain evidence="3">MAGL173</strain>
    </source>
</reference>
<feature type="region of interest" description="Disordered" evidence="1">
    <location>
        <begin position="1"/>
        <end position="21"/>
    </location>
</feature>
<evidence type="ECO:0000313" key="3">
    <source>
        <dbReference type="EMBL" id="MCG7938699.1"/>
    </source>
</evidence>
<dbReference type="InterPro" id="IPR038740">
    <property type="entry name" value="BioF2-like_GNAT_dom"/>
</dbReference>
<name>A0A9E4K4J2_9GAMM</name>
<comment type="caution">
    <text evidence="3">The sequence shown here is derived from an EMBL/GenBank/DDBJ whole genome shotgun (WGS) entry which is preliminary data.</text>
</comment>
<organism evidence="3 4">
    <name type="scientific">Candidatus Thiodiazotropha lotti</name>
    <dbReference type="NCBI Taxonomy" id="2792787"/>
    <lineage>
        <taxon>Bacteria</taxon>
        <taxon>Pseudomonadati</taxon>
        <taxon>Pseudomonadota</taxon>
        <taxon>Gammaproteobacteria</taxon>
        <taxon>Chromatiales</taxon>
        <taxon>Sedimenticolaceae</taxon>
        <taxon>Candidatus Thiodiazotropha</taxon>
    </lineage>
</organism>
<protein>
    <submittedName>
        <fullName evidence="3">GNAT family N-acetyltransferase</fullName>
    </submittedName>
</protein>
<evidence type="ECO:0000256" key="1">
    <source>
        <dbReference type="SAM" id="MobiDB-lite"/>
    </source>
</evidence>
<accession>A0A9E4K4J2</accession>
<evidence type="ECO:0000259" key="2">
    <source>
        <dbReference type="Pfam" id="PF13480"/>
    </source>
</evidence>
<dbReference type="EMBL" id="JAEPDI010000003">
    <property type="protein sequence ID" value="MCG7938699.1"/>
    <property type="molecule type" value="Genomic_DNA"/>
</dbReference>